<gene>
    <name evidence="2" type="primary">b155.1</name>
</gene>
<evidence type="ECO:0000256" key="1">
    <source>
        <dbReference type="SAM" id="Phobius"/>
    </source>
</evidence>
<feature type="transmembrane region" description="Helical" evidence="1">
    <location>
        <begin position="321"/>
        <end position="340"/>
    </location>
</feature>
<keyword evidence="1" id="KW-0472">Membrane</keyword>
<reference evidence="2 3" key="2">
    <citation type="journal article" date="2015" name="J. Gen. Virol.">
        <title>The English isolate and a newly identified Berlin isolate of Rat Cytomegalovirus (RCMV) share similarities with but separate as an anciently diverged clade from Mouse CMV and the Maastricht isolate of RCMV.</title>
        <authorList>
            <person name="Geyer H."/>
            <person name="Ettinger J."/>
            <person name="Moller L."/>
            <person name="Schmolz E."/>
            <person name="Nitsche A."/>
            <person name="Brune W."/>
            <person name="Heaggans S."/>
            <person name="Sandford G.R."/>
            <person name="Hayward G.S."/>
            <person name="Voigt S."/>
        </authorList>
    </citation>
    <scope>NUCLEOTIDE SEQUENCE [LARGE SCALE GENOMIC DNA]</scope>
    <source>
        <strain evidence="2">Berlin</strain>
    </source>
</reference>
<evidence type="ECO:0000313" key="2">
    <source>
        <dbReference type="EMBL" id="AKB93336.1"/>
    </source>
</evidence>
<accession>A0A0E3SWS7</accession>
<protein>
    <submittedName>
        <fullName evidence="2">B155.1</fullName>
    </submittedName>
</protein>
<keyword evidence="1" id="KW-0812">Transmembrane</keyword>
<keyword evidence="1" id="KW-1133">Transmembrane helix</keyword>
<sequence length="357" mass="41245">MIALYVILSHFLFYYVQCVHDSVLLSFHITSVSSTRAPRAIIRLNRSYPLFTIYNGSIDKSCISCPSYREIQHELSFISSHVDYFAYLHKIYGKNILNLYYDFLLSLDDPSYRIELYTSNCYLSYSSYSNGSAISQSDNVACVSENLFKASNLSVLFMKSAWDRLHFWKNVDKTQRELNDVREVVVSFWYTLKDGENVTICSLTTRSRTRNNSVMIATRDMFVAGEVFDSHDEVTIEATTSTVPNVKCEVSAIGMWYVMLQQPTSMKISRFLVDYTENVRVRETHNHRRKGVRGFLSYVNLNKLHYINGILANLFLVNINLFFPILSAITLLVTLFMGLCEFSVKIVVLHLPLYKYT</sequence>
<reference evidence="2 3" key="1">
    <citation type="journal article" date="2012" name="J. Virol.">
        <title>Complete genome sequence of the english isolate of rat cytomegalovirus (Murid herpesvirus 8).</title>
        <authorList>
            <person name="Ettinger J."/>
            <person name="Geyer H."/>
            <person name="Nitsche A."/>
            <person name="Zimmermann A."/>
            <person name="Brune W."/>
            <person name="Sandford G.R."/>
            <person name="Hayward G.S."/>
            <person name="Voigt S."/>
        </authorList>
    </citation>
    <scope>NUCLEOTIDE SEQUENCE [LARGE SCALE GENOMIC DNA]</scope>
    <source>
        <strain evidence="2">Berlin</strain>
    </source>
</reference>
<evidence type="ECO:0000313" key="3">
    <source>
        <dbReference type="Proteomes" id="UP000097765"/>
    </source>
</evidence>
<dbReference type="InterPro" id="IPR021073">
    <property type="entry name" value="MuHV-1_M157"/>
</dbReference>
<proteinExistence type="predicted"/>
<dbReference type="EMBL" id="KP202868">
    <property type="protein sequence ID" value="AKB93336.1"/>
    <property type="molecule type" value="Genomic_DNA"/>
</dbReference>
<organismHost>
    <name type="scientific">Rattus norvegicus</name>
    <name type="common">Rat</name>
    <dbReference type="NCBI Taxonomy" id="10116"/>
</organismHost>
<organism evidence="2 3">
    <name type="scientific">Rat cytomegalovirus (isolate England)</name>
    <name type="common">RCMV-E</name>
    <name type="synonym">Murid herpesvirus 8</name>
    <dbReference type="NCBI Taxonomy" id="1261657"/>
    <lineage>
        <taxon>Viruses</taxon>
        <taxon>Duplodnaviria</taxon>
        <taxon>Heunggongvirae</taxon>
        <taxon>Peploviricota</taxon>
        <taxon>Herviviricetes</taxon>
        <taxon>Herpesvirales</taxon>
        <taxon>Orthoherpesviridae</taxon>
        <taxon>Betaherpesvirinae</taxon>
        <taxon>Muromegalovirus</taxon>
        <taxon>Muromegalovirus muridbeta8</taxon>
    </lineage>
</organism>
<dbReference type="Pfam" id="PF11624">
    <property type="entry name" value="M157"/>
    <property type="match status" value="1"/>
</dbReference>
<name>A0A0E3SWS7_RCMVE</name>
<dbReference type="Proteomes" id="UP000097765">
    <property type="component" value="Segment"/>
</dbReference>